<dbReference type="PANTHER" id="PTHR20882">
    <property type="entry name" value="CYTOPLASMIC TRNA 2-THIOLATION PROTEIN 2"/>
    <property type="match status" value="1"/>
</dbReference>
<reference evidence="4 5" key="1">
    <citation type="submission" date="2024-04" db="EMBL/GenBank/DDBJ databases">
        <title>Complete genome sequence of Fusarium acuminatum.</title>
        <authorList>
            <person name="Lan B."/>
        </authorList>
    </citation>
    <scope>NUCLEOTIDE SEQUENCE [LARGE SCALE GENOMIC DNA]</scope>
    <source>
        <strain evidence="4">1A</strain>
    </source>
</reference>
<dbReference type="PANTHER" id="PTHR20882:SF14">
    <property type="entry name" value="CYTOPLASMIC TRNA 2-THIOLATION PROTEIN 2"/>
    <property type="match status" value="1"/>
</dbReference>
<proteinExistence type="inferred from homology"/>
<name>A0ABZ2WRN0_9HYPO</name>
<evidence type="ECO:0000313" key="4">
    <source>
        <dbReference type="EMBL" id="WZH42607.1"/>
    </source>
</evidence>
<dbReference type="Gene3D" id="3.40.50.620">
    <property type="entry name" value="HUPs"/>
    <property type="match status" value="1"/>
</dbReference>
<accession>A0ABZ2WRN0</accession>
<gene>
    <name evidence="3" type="primary">NCS2</name>
    <name evidence="3" type="synonym">CTU2</name>
    <name evidence="4" type="ORF">QYS62_003603</name>
</gene>
<comment type="function">
    <text evidence="3">Plays a central role in 2-thiolation of mcm(5)S(2)U at tRNA wobble positions of tRNA(Lys), tRNA(Glu) and tRNA(Gln). May act by forming a heterodimer with NCS6 that ligates sulfur from thiocarboxylated URM1 onto the uridine of tRNAs at wobble position. Prior mcm(5) tRNA modification by the elongator complex is required for 2-thiolation. May also be involved in protein urmylation.</text>
</comment>
<dbReference type="Proteomes" id="UP001489902">
    <property type="component" value="Chromosome 2"/>
</dbReference>
<dbReference type="Pfam" id="PF10288">
    <property type="entry name" value="CTU2"/>
    <property type="match status" value="1"/>
</dbReference>
<evidence type="ECO:0000313" key="5">
    <source>
        <dbReference type="Proteomes" id="UP001489902"/>
    </source>
</evidence>
<comment type="similarity">
    <text evidence="3">Belongs to the CTU2/NCS2 family.</text>
</comment>
<keyword evidence="2 3" id="KW-0819">tRNA processing</keyword>
<dbReference type="SUPFAM" id="SSF52402">
    <property type="entry name" value="Adenine nucleotide alpha hydrolases-like"/>
    <property type="match status" value="1"/>
</dbReference>
<evidence type="ECO:0000256" key="3">
    <source>
        <dbReference type="HAMAP-Rule" id="MF_03054"/>
    </source>
</evidence>
<dbReference type="HAMAP" id="MF_03054">
    <property type="entry name" value="CTU2"/>
    <property type="match status" value="1"/>
</dbReference>
<dbReference type="EMBL" id="CP151261">
    <property type="protein sequence ID" value="WZH42607.1"/>
    <property type="molecule type" value="Genomic_DNA"/>
</dbReference>
<evidence type="ECO:0000256" key="2">
    <source>
        <dbReference type="ARBA" id="ARBA00022694"/>
    </source>
</evidence>
<keyword evidence="1 3" id="KW-0963">Cytoplasm</keyword>
<protein>
    <recommendedName>
        <fullName evidence="3">Cytoplasmic tRNA 2-thiolation protein 2</fullName>
    </recommendedName>
</protein>
<comment type="pathway">
    <text evidence="3">tRNA modification; 5-methoxycarbonylmethyl-2-thiouridine-tRNA biosynthesis.</text>
</comment>
<evidence type="ECO:0000256" key="1">
    <source>
        <dbReference type="ARBA" id="ARBA00022490"/>
    </source>
</evidence>
<keyword evidence="5" id="KW-1185">Reference proteome</keyword>
<comment type="subcellular location">
    <subcellularLocation>
        <location evidence="3">Cytoplasm</location>
    </subcellularLocation>
</comment>
<dbReference type="InterPro" id="IPR019407">
    <property type="entry name" value="CTU2"/>
</dbReference>
<sequence length="468" mass="51263">MREGTQIPMRVIDWEMVQLGVRPLDLGQIIAELWQLKLYKDIDAGEWLIRAFAAGYGAVDDNFAYRVIIHVAVHLICFGSQTPGWGNAEQQKDIVRVGKEVMGKAWGRDRDYFEEHVLGSLRLGALHRDTRSSKKLTTRRLLAGLSFGPSSSVLTQLLSEQALHHSENKASSPFEPVVVHIDTELSNTEGDSPAQKLLAEYRRVFPHATFECVPLKDVLSVKSIDWSTLPLDATKPDEDPPARLQRLFDTLPTLTSRTDVLRQLVRHLLLQKAQDHACSALLLGHSTTALAALTLSEVANGRGYAVPVQVADGMTTVCTYEAVEGGAAQEASRLEFPVYYPLREIFRNELVQYIDLVPSLKEVVPVDQAGARSGANVVSYKDLSIEEVMARYFDSVEEGYAGIVANVVRTAGKLERVPNKSFCGSCGMSLDAEGDSRWAGEIGDDAGDAPGAAGAGRLCYGCKRSIHG</sequence>
<organism evidence="4 5">
    <name type="scientific">Fusarium acuminatum</name>
    <dbReference type="NCBI Taxonomy" id="5515"/>
    <lineage>
        <taxon>Eukaryota</taxon>
        <taxon>Fungi</taxon>
        <taxon>Dikarya</taxon>
        <taxon>Ascomycota</taxon>
        <taxon>Pezizomycotina</taxon>
        <taxon>Sordariomycetes</taxon>
        <taxon>Hypocreomycetidae</taxon>
        <taxon>Hypocreales</taxon>
        <taxon>Nectriaceae</taxon>
        <taxon>Fusarium</taxon>
        <taxon>Fusarium tricinctum species complex</taxon>
    </lineage>
</organism>
<dbReference type="InterPro" id="IPR014729">
    <property type="entry name" value="Rossmann-like_a/b/a_fold"/>
</dbReference>